<sequence length="326" mass="37093">MNDGQASHRLSVCLWRYDRTQPLLDGRVGISGFRPVYEVLDPEKAYDAFLDASYDVIEMSLSYQLTMIASGTARYAALPVFLSRAFRLGNIWVRTDRSISSPRDLVGKTIGAQDYDMTAAVVIRGFLRERHGIMPGDMRWRIADETGTRRDGRPTRNVDGVEIEHATDISLGEMIKRGQLDALISLRTPSCAEGQDPLVVRLFGDYRAEEIAFFRDTNVFPIMHVVGIRHDVAARFPGLPAALYQAFCAAKVIAYEEMALSIWVPKVSLPWISREVEITREVFGDDYWPYGVERNVEALEYMQRLHRQEGLSGRHIDLEELFPFVR</sequence>
<dbReference type="AlphaFoldDB" id="A0A4R6YDC4"/>
<evidence type="ECO:0000313" key="1">
    <source>
        <dbReference type="EMBL" id="TDR33926.1"/>
    </source>
</evidence>
<dbReference type="Gene3D" id="3.40.190.10">
    <property type="entry name" value="Periplasmic binding protein-like II"/>
    <property type="match status" value="1"/>
</dbReference>
<accession>A0A4R6YDC4</accession>
<dbReference type="EMBL" id="SNZF01000018">
    <property type="protein sequence ID" value="TDR33926.1"/>
    <property type="molecule type" value="Genomic_DNA"/>
</dbReference>
<gene>
    <name evidence="1" type="ORF">DES43_11889</name>
</gene>
<dbReference type="OrthoDB" id="8689594at2"/>
<organism evidence="1 2">
    <name type="scientific">Aquamicrobium defluvii</name>
    <dbReference type="NCBI Taxonomy" id="69279"/>
    <lineage>
        <taxon>Bacteria</taxon>
        <taxon>Pseudomonadati</taxon>
        <taxon>Pseudomonadota</taxon>
        <taxon>Alphaproteobacteria</taxon>
        <taxon>Hyphomicrobiales</taxon>
        <taxon>Phyllobacteriaceae</taxon>
        <taxon>Aquamicrobium</taxon>
    </lineage>
</organism>
<evidence type="ECO:0000313" key="2">
    <source>
        <dbReference type="Proteomes" id="UP000294958"/>
    </source>
</evidence>
<dbReference type="Proteomes" id="UP000294958">
    <property type="component" value="Unassembled WGS sequence"/>
</dbReference>
<dbReference type="RefSeq" id="WP_035025682.1">
    <property type="nucleotide sequence ID" value="NZ_KK073883.1"/>
</dbReference>
<comment type="caution">
    <text evidence="1">The sequence shown here is derived from an EMBL/GenBank/DDBJ whole genome shotgun (WGS) entry which is preliminary data.</text>
</comment>
<keyword evidence="2" id="KW-1185">Reference proteome</keyword>
<name>A0A4R6YDC4_9HYPH</name>
<reference evidence="1 2" key="1">
    <citation type="submission" date="2019-03" db="EMBL/GenBank/DDBJ databases">
        <title>Genomic Encyclopedia of Type Strains, Phase IV (KMG-IV): sequencing the most valuable type-strain genomes for metagenomic binning, comparative biology and taxonomic classification.</title>
        <authorList>
            <person name="Goeker M."/>
        </authorList>
    </citation>
    <scope>NUCLEOTIDE SEQUENCE [LARGE SCALE GENOMIC DNA]</scope>
    <source>
        <strain evidence="1 2">DSM 11603</strain>
    </source>
</reference>
<protein>
    <submittedName>
        <fullName evidence="1">4,5-dihydroxyphthalate decarboxylase</fullName>
    </submittedName>
</protein>
<proteinExistence type="predicted"/>
<dbReference type="SUPFAM" id="SSF53850">
    <property type="entry name" value="Periplasmic binding protein-like II"/>
    <property type="match status" value="1"/>
</dbReference>